<evidence type="ECO:0000256" key="8">
    <source>
        <dbReference type="SAM" id="MobiDB-lite"/>
    </source>
</evidence>
<dbReference type="AlphaFoldDB" id="A0A7J7SDC3"/>
<keyword evidence="2 7" id="KW-0812">Transmembrane</keyword>
<evidence type="ECO:0000256" key="1">
    <source>
        <dbReference type="ARBA" id="ARBA00008619"/>
    </source>
</evidence>
<dbReference type="SMART" id="SM01249">
    <property type="entry name" value="KASH"/>
    <property type="match status" value="1"/>
</dbReference>
<evidence type="ECO:0000256" key="9">
    <source>
        <dbReference type="SAM" id="Phobius"/>
    </source>
</evidence>
<evidence type="ECO:0000259" key="10">
    <source>
        <dbReference type="PROSITE" id="PS51049"/>
    </source>
</evidence>
<feature type="domain" description="KASH" evidence="10">
    <location>
        <begin position="334"/>
        <end position="391"/>
    </location>
</feature>
<dbReference type="PROSITE" id="PS51049">
    <property type="entry name" value="KASH"/>
    <property type="match status" value="1"/>
</dbReference>
<dbReference type="Pfam" id="PF10541">
    <property type="entry name" value="KASH"/>
    <property type="match status" value="1"/>
</dbReference>
<dbReference type="GO" id="GO:0034993">
    <property type="term" value="C:meiotic nuclear membrane microtubule tethering complex"/>
    <property type="evidence" value="ECO:0007669"/>
    <property type="project" value="InterPro"/>
</dbReference>
<dbReference type="PANTHER" id="PTHR21640:SF1">
    <property type="entry name" value="NESPRIN-4"/>
    <property type="match status" value="1"/>
</dbReference>
<evidence type="ECO:0000256" key="5">
    <source>
        <dbReference type="ARBA" id="ARBA00023242"/>
    </source>
</evidence>
<evidence type="ECO:0000313" key="11">
    <source>
        <dbReference type="EMBL" id="KAF6286466.1"/>
    </source>
</evidence>
<keyword evidence="12" id="KW-1185">Reference proteome</keyword>
<evidence type="ECO:0000313" key="12">
    <source>
        <dbReference type="Proteomes" id="UP000527355"/>
    </source>
</evidence>
<dbReference type="EMBL" id="JABWUV010000019">
    <property type="protein sequence ID" value="KAF6286466.1"/>
    <property type="molecule type" value="Genomic_DNA"/>
</dbReference>
<keyword evidence="4 7" id="KW-0472">Membrane</keyword>
<feature type="transmembrane region" description="Helical" evidence="9">
    <location>
        <begin position="342"/>
        <end position="361"/>
    </location>
</feature>
<reference evidence="11 12" key="1">
    <citation type="journal article" date="2020" name="Nature">
        <title>Six reference-quality genomes reveal evolution of bat adaptations.</title>
        <authorList>
            <person name="Jebb D."/>
            <person name="Huang Z."/>
            <person name="Pippel M."/>
            <person name="Hughes G.M."/>
            <person name="Lavrichenko K."/>
            <person name="Devanna P."/>
            <person name="Winkler S."/>
            <person name="Jermiin L.S."/>
            <person name="Skirmuntt E.C."/>
            <person name="Katzourakis A."/>
            <person name="Burkitt-Gray L."/>
            <person name="Ray D.A."/>
            <person name="Sullivan K.A.M."/>
            <person name="Roscito J.G."/>
            <person name="Kirilenko B.M."/>
            <person name="Davalos L.M."/>
            <person name="Corthals A.P."/>
            <person name="Power M.L."/>
            <person name="Jones G."/>
            <person name="Ransome R.D."/>
            <person name="Dechmann D.K.N."/>
            <person name="Locatelli A.G."/>
            <person name="Puechmaille S.J."/>
            <person name="Fedrigo O."/>
            <person name="Jarvis E.D."/>
            <person name="Hiller M."/>
            <person name="Vernes S.C."/>
            <person name="Myers E.W."/>
            <person name="Teeling E.C."/>
        </authorList>
    </citation>
    <scope>NUCLEOTIDE SEQUENCE [LARGE SCALE GENOMIC DNA]</scope>
    <source>
        <strain evidence="11">MMyoMyo1</strain>
        <tissue evidence="11">Flight muscle</tissue>
    </source>
</reference>
<feature type="topological domain" description="Perinuclear space" evidence="7">
    <location>
        <begin position="364"/>
        <end position="391"/>
    </location>
</feature>
<comment type="subcellular location">
    <subcellularLocation>
        <location evidence="6">Nucleus outer membrane</location>
        <topology evidence="6">Single-pass type IV membrane protein</topology>
    </subcellularLocation>
</comment>
<feature type="compositionally biased region" description="Basic and acidic residues" evidence="8">
    <location>
        <begin position="81"/>
        <end position="93"/>
    </location>
</feature>
<keyword evidence="5" id="KW-0539">Nucleus</keyword>
<dbReference type="GO" id="GO:0045198">
    <property type="term" value="P:establishment of epithelial cell apical/basal polarity"/>
    <property type="evidence" value="ECO:0007669"/>
    <property type="project" value="TreeGrafter"/>
</dbReference>
<accession>A0A7J7SDC3</accession>
<evidence type="ECO:0000256" key="4">
    <source>
        <dbReference type="ARBA" id="ARBA00023136"/>
    </source>
</evidence>
<feature type="region of interest" description="Disordered" evidence="8">
    <location>
        <begin position="1"/>
        <end position="93"/>
    </location>
</feature>
<gene>
    <name evidence="11" type="ORF">mMyoMyo1_018651</name>
</gene>
<evidence type="ECO:0000256" key="3">
    <source>
        <dbReference type="ARBA" id="ARBA00022989"/>
    </source>
</evidence>
<dbReference type="Proteomes" id="UP000527355">
    <property type="component" value="Unassembled WGS sequence"/>
</dbReference>
<comment type="similarity">
    <text evidence="1">Belongs to the nesprin family.</text>
</comment>
<organism evidence="11 12">
    <name type="scientific">Myotis myotis</name>
    <name type="common">Greater mouse-eared bat</name>
    <name type="synonym">Vespertilio myotis</name>
    <dbReference type="NCBI Taxonomy" id="51298"/>
    <lineage>
        <taxon>Eukaryota</taxon>
        <taxon>Metazoa</taxon>
        <taxon>Chordata</taxon>
        <taxon>Craniata</taxon>
        <taxon>Vertebrata</taxon>
        <taxon>Euteleostomi</taxon>
        <taxon>Mammalia</taxon>
        <taxon>Eutheria</taxon>
        <taxon>Laurasiatheria</taxon>
        <taxon>Chiroptera</taxon>
        <taxon>Yangochiroptera</taxon>
        <taxon>Vespertilionidae</taxon>
        <taxon>Myotis</taxon>
    </lineage>
</organism>
<feature type="topological domain" description="Cytoplasmic" evidence="7">
    <location>
        <begin position="1"/>
        <end position="342"/>
    </location>
</feature>
<dbReference type="VEuPathDB" id="HostDB:GeneID_118674370"/>
<sequence>MALPPSLDPGPHSEPLNHPPGAPRELDIAEPTVCPSEEERLRPEQAQTLGQGSLDPSEHLQGGLKNTEPTSGHPRLPTPSSHEDATGGKHRESPISGWEVLEAEQDRLHLCLLGLGLRLQDLERGLGPWTLAQNGMVQLQTLQADLRGTAERVDALLAFSEGLAQRSEPQAWASLQQVLRALGAHLDSIFWRLWRLQAQLVSYSLVFKEANTLDQDLEIEADSDCPGPGGIWGPWEPSSLPTPAELEWDPAGDIGGFGPLGQKTAWTPGAPCELCGHRGPQSRGQGLEDIFMLGLSHRKHLVCHQRRSLLQKSQDKKSQASSNLQDVMLEVDSGAPTPVSKWPLTFFLLLFLLLVGFTLLLPQSGSPCCSPARLARTPYLVLNYVNGPPPI</sequence>
<dbReference type="GO" id="GO:0005640">
    <property type="term" value="C:nuclear outer membrane"/>
    <property type="evidence" value="ECO:0007669"/>
    <property type="project" value="UniProtKB-SubCell"/>
</dbReference>
<protein>
    <submittedName>
        <fullName evidence="11">Spectrin repeat containing nuclear envelope family member 4</fullName>
    </submittedName>
</protein>
<dbReference type="InterPro" id="IPR012315">
    <property type="entry name" value="KASH"/>
</dbReference>
<name>A0A7J7SDC3_MYOMY</name>
<evidence type="ECO:0000256" key="6">
    <source>
        <dbReference type="ARBA" id="ARBA00046312"/>
    </source>
</evidence>
<comment type="caution">
    <text evidence="11">The sequence shown here is derived from an EMBL/GenBank/DDBJ whole genome shotgun (WGS) entry which is preliminary data.</text>
</comment>
<proteinExistence type="inferred from homology"/>
<keyword evidence="3 9" id="KW-1133">Transmembrane helix</keyword>
<evidence type="ECO:0000256" key="7">
    <source>
        <dbReference type="PROSITE-ProRule" id="PRU00385"/>
    </source>
</evidence>
<evidence type="ECO:0000256" key="2">
    <source>
        <dbReference type="ARBA" id="ARBA00022692"/>
    </source>
</evidence>
<dbReference type="PANTHER" id="PTHR21640">
    <property type="match status" value="1"/>
</dbReference>
<dbReference type="InterPro" id="IPR030268">
    <property type="entry name" value="SYNE4"/>
</dbReference>